<evidence type="ECO:0000256" key="2">
    <source>
        <dbReference type="ARBA" id="ARBA00004141"/>
    </source>
</evidence>
<evidence type="ECO:0000256" key="4">
    <source>
        <dbReference type="ARBA" id="ARBA00022670"/>
    </source>
</evidence>
<dbReference type="InterPro" id="IPR004387">
    <property type="entry name" value="Pept_M50_Zn"/>
</dbReference>
<dbReference type="InterPro" id="IPR036034">
    <property type="entry name" value="PDZ_sf"/>
</dbReference>
<comment type="cofactor">
    <cofactor evidence="1 11">
        <name>Zn(2+)</name>
        <dbReference type="ChEBI" id="CHEBI:29105"/>
    </cofactor>
</comment>
<keyword evidence="5 11" id="KW-0812">Transmembrane</keyword>
<evidence type="ECO:0000313" key="14">
    <source>
        <dbReference type="Proteomes" id="UP001371218"/>
    </source>
</evidence>
<feature type="domain" description="Peptidase M50" evidence="12">
    <location>
        <begin position="8"/>
        <end position="437"/>
    </location>
</feature>
<evidence type="ECO:0000256" key="6">
    <source>
        <dbReference type="ARBA" id="ARBA00022801"/>
    </source>
</evidence>
<evidence type="ECO:0000256" key="10">
    <source>
        <dbReference type="ARBA" id="ARBA00023136"/>
    </source>
</evidence>
<dbReference type="GO" id="GO:0008237">
    <property type="term" value="F:metallopeptidase activity"/>
    <property type="evidence" value="ECO:0007669"/>
    <property type="project" value="UniProtKB-KW"/>
</dbReference>
<evidence type="ECO:0000256" key="1">
    <source>
        <dbReference type="ARBA" id="ARBA00001947"/>
    </source>
</evidence>
<evidence type="ECO:0000259" key="12">
    <source>
        <dbReference type="Pfam" id="PF02163"/>
    </source>
</evidence>
<evidence type="ECO:0000256" key="9">
    <source>
        <dbReference type="ARBA" id="ARBA00023049"/>
    </source>
</evidence>
<dbReference type="EC" id="3.4.24.-" evidence="11"/>
<keyword evidence="9 11" id="KW-0482">Metalloprotease</keyword>
<comment type="subcellular location">
    <subcellularLocation>
        <location evidence="2">Membrane</location>
        <topology evidence="2">Multi-pass membrane protein</topology>
    </subcellularLocation>
</comment>
<comment type="caution">
    <text evidence="13">The sequence shown here is derived from an EMBL/GenBank/DDBJ whole genome shotgun (WGS) entry which is preliminary data.</text>
</comment>
<dbReference type="RefSeq" id="WP_341428744.1">
    <property type="nucleotide sequence ID" value="NZ_JBBUTG010000027.1"/>
</dbReference>
<dbReference type="Gene3D" id="2.30.42.10">
    <property type="match status" value="2"/>
</dbReference>
<dbReference type="CDD" id="cd23081">
    <property type="entry name" value="cpPDZ_EcRseP-like"/>
    <property type="match status" value="1"/>
</dbReference>
<keyword evidence="8 11" id="KW-1133">Transmembrane helix</keyword>
<dbReference type="PANTHER" id="PTHR42837:SF2">
    <property type="entry name" value="MEMBRANE METALLOPROTEASE ARASP2, CHLOROPLASTIC-RELATED"/>
    <property type="match status" value="1"/>
</dbReference>
<dbReference type="Pfam" id="PF02163">
    <property type="entry name" value="Peptidase_M50"/>
    <property type="match status" value="1"/>
</dbReference>
<dbReference type="CDD" id="cd06163">
    <property type="entry name" value="S2P-M50_PDZ_RseP-like"/>
    <property type="match status" value="1"/>
</dbReference>
<keyword evidence="6 11" id="KW-0378">Hydrolase</keyword>
<dbReference type="NCBIfam" id="TIGR00054">
    <property type="entry name" value="RIP metalloprotease RseP"/>
    <property type="match status" value="1"/>
</dbReference>
<reference evidence="13 14" key="1">
    <citation type="submission" date="2024-04" db="EMBL/GenBank/DDBJ databases">
        <title>Novel species of the genus Ideonella isolated from streams.</title>
        <authorList>
            <person name="Lu H."/>
        </authorList>
    </citation>
    <scope>NUCLEOTIDE SEQUENCE [LARGE SCALE GENOMIC DNA]</scope>
    <source>
        <strain evidence="13 14">DXS29W</strain>
    </source>
</reference>
<evidence type="ECO:0000313" key="13">
    <source>
        <dbReference type="EMBL" id="MEK8034319.1"/>
    </source>
</evidence>
<evidence type="ECO:0000256" key="3">
    <source>
        <dbReference type="ARBA" id="ARBA00007931"/>
    </source>
</evidence>
<dbReference type="EMBL" id="JBBUTG010000027">
    <property type="protein sequence ID" value="MEK8034319.1"/>
    <property type="molecule type" value="Genomic_DNA"/>
</dbReference>
<feature type="transmembrane region" description="Helical" evidence="11">
    <location>
        <begin position="94"/>
        <end position="115"/>
    </location>
</feature>
<comment type="similarity">
    <text evidence="3 11">Belongs to the peptidase M50B family.</text>
</comment>
<keyword evidence="10 11" id="KW-0472">Membrane</keyword>
<evidence type="ECO:0000256" key="11">
    <source>
        <dbReference type="RuleBase" id="RU362031"/>
    </source>
</evidence>
<keyword evidence="11" id="KW-0479">Metal-binding</keyword>
<dbReference type="InterPro" id="IPR008915">
    <property type="entry name" value="Peptidase_M50"/>
</dbReference>
<evidence type="ECO:0000256" key="8">
    <source>
        <dbReference type="ARBA" id="ARBA00022989"/>
    </source>
</evidence>
<organism evidence="13 14">
    <name type="scientific">Ideonella lacteola</name>
    <dbReference type="NCBI Taxonomy" id="2984193"/>
    <lineage>
        <taxon>Bacteria</taxon>
        <taxon>Pseudomonadati</taxon>
        <taxon>Pseudomonadota</taxon>
        <taxon>Betaproteobacteria</taxon>
        <taxon>Burkholderiales</taxon>
        <taxon>Sphaerotilaceae</taxon>
        <taxon>Ideonella</taxon>
    </lineage>
</organism>
<dbReference type="SUPFAM" id="SSF50156">
    <property type="entry name" value="PDZ domain-like"/>
    <property type="match status" value="2"/>
</dbReference>
<evidence type="ECO:0000256" key="5">
    <source>
        <dbReference type="ARBA" id="ARBA00022692"/>
    </source>
</evidence>
<protein>
    <recommendedName>
        <fullName evidence="11">Zinc metalloprotease</fullName>
        <ecNumber evidence="11">3.4.24.-</ecNumber>
    </recommendedName>
</protein>
<feature type="transmembrane region" description="Helical" evidence="11">
    <location>
        <begin position="378"/>
        <end position="400"/>
    </location>
</feature>
<proteinExistence type="inferred from homology"/>
<keyword evidence="14" id="KW-1185">Reference proteome</keyword>
<feature type="transmembrane region" description="Helical" evidence="11">
    <location>
        <begin position="426"/>
        <end position="443"/>
    </location>
</feature>
<evidence type="ECO:0000256" key="7">
    <source>
        <dbReference type="ARBA" id="ARBA00022833"/>
    </source>
</evidence>
<sequence>MNILLGLLITLPILIVVHEFGHYQVARWCGVKVLRFSFGFGQVIWRRQSSPQATEFVISALPLGGYVRMLGHDQPYRPDEARYAFDAQPLVRRAAIIAAGPLVNLLLAALLYAAVHWIGVDETMAVLATPPARTLAADAGLSAGDQVMAVSSVDGEWHDVATMRDLQWQLTQATVRGEDLQLQVSDQDGGHRRQVLLQLSQLAGEEVEPATLARIGIGAPFSPPEMGRPVAGGPAERAALRAGDLVLSMDGVPVPDAVALVERIRAHPTGDVMPMRWVVERGGQRIELEVSPRSVTENGKTFGRIDAPVSSRARTVHVRLGPWDGFVRGVQRTWDMSAFSLKMLGRIVTGQASLRNLSGPLTIGDFASQAIQHGFTDYLAFLAMVSVSLGVLNLLPLPMLDGGHLMYYLFEGVTGRPVSELWLKRLQLSGAFVLLLLVTIALSNDMARMLGLQ</sequence>
<keyword evidence="7 11" id="KW-0862">Zinc</keyword>
<dbReference type="PANTHER" id="PTHR42837">
    <property type="entry name" value="REGULATOR OF SIGMA-E PROTEASE RSEP"/>
    <property type="match status" value="1"/>
</dbReference>
<dbReference type="Proteomes" id="UP001371218">
    <property type="component" value="Unassembled WGS sequence"/>
</dbReference>
<accession>A0ABU9BYX3</accession>
<name>A0ABU9BYX3_9BURK</name>
<gene>
    <name evidence="13" type="primary">rseP</name>
    <name evidence="13" type="ORF">AACH06_26125</name>
</gene>
<keyword evidence="4" id="KW-0645">Protease</keyword>